<accession>A0ACC2B7K4</accession>
<reference evidence="2" key="1">
    <citation type="journal article" date="2024" name="Proc. Natl. Acad. Sci. U.S.A.">
        <title>Extraordinary preservation of gene collinearity over three hundred million years revealed in homosporous lycophytes.</title>
        <authorList>
            <person name="Li C."/>
            <person name="Wickell D."/>
            <person name="Kuo L.Y."/>
            <person name="Chen X."/>
            <person name="Nie B."/>
            <person name="Liao X."/>
            <person name="Peng D."/>
            <person name="Ji J."/>
            <person name="Jenkins J."/>
            <person name="Williams M."/>
            <person name="Shu S."/>
            <person name="Plott C."/>
            <person name="Barry K."/>
            <person name="Rajasekar S."/>
            <person name="Grimwood J."/>
            <person name="Han X."/>
            <person name="Sun S."/>
            <person name="Hou Z."/>
            <person name="He W."/>
            <person name="Dai G."/>
            <person name="Sun C."/>
            <person name="Schmutz J."/>
            <person name="Leebens-Mack J.H."/>
            <person name="Li F.W."/>
            <person name="Wang L."/>
        </authorList>
    </citation>
    <scope>NUCLEOTIDE SEQUENCE [LARGE SCALE GENOMIC DNA]</scope>
    <source>
        <strain evidence="2">cv. PW_Plant_1</strain>
    </source>
</reference>
<evidence type="ECO:0000313" key="2">
    <source>
        <dbReference type="Proteomes" id="UP001162992"/>
    </source>
</evidence>
<dbReference type="EMBL" id="CM055108">
    <property type="protein sequence ID" value="KAJ7525766.1"/>
    <property type="molecule type" value="Genomic_DNA"/>
</dbReference>
<comment type="caution">
    <text evidence="1">The sequence shown here is derived from an EMBL/GenBank/DDBJ whole genome shotgun (WGS) entry which is preliminary data.</text>
</comment>
<evidence type="ECO:0000313" key="1">
    <source>
        <dbReference type="EMBL" id="KAJ7525766.1"/>
    </source>
</evidence>
<dbReference type="Proteomes" id="UP001162992">
    <property type="component" value="Chromosome 17"/>
</dbReference>
<name>A0ACC2B7K4_DIPCM</name>
<protein>
    <submittedName>
        <fullName evidence="1">Uncharacterized protein</fullName>
    </submittedName>
</protein>
<organism evidence="1 2">
    <name type="scientific">Diphasiastrum complanatum</name>
    <name type="common">Issler's clubmoss</name>
    <name type="synonym">Lycopodium complanatum</name>
    <dbReference type="NCBI Taxonomy" id="34168"/>
    <lineage>
        <taxon>Eukaryota</taxon>
        <taxon>Viridiplantae</taxon>
        <taxon>Streptophyta</taxon>
        <taxon>Embryophyta</taxon>
        <taxon>Tracheophyta</taxon>
        <taxon>Lycopodiopsida</taxon>
        <taxon>Lycopodiales</taxon>
        <taxon>Lycopodiaceae</taxon>
        <taxon>Lycopodioideae</taxon>
        <taxon>Diphasiastrum</taxon>
    </lineage>
</organism>
<sequence length="359" mass="40560">MRMAMAARMLLSRGKARSFMTVPQIQRVQSCLVVRSDPLGSVDRHHAPLYYVGAAGLQQNTFRSGVSVRDLLGFQRSFSVAPVAGESAQKVAKPEDKSGQIAEKQAGEGSEYWGDTKHALVREDGSPWPWNCFRPAETYEADVSIDLKKHHEMDSFMDTLAFWTVKVLRIPTDIFPQKHYVYRVMMLETVAAVPGMVGGMLLHLRSLRKFEHSGGWIKALLEEAENERMHLMTWMEVKRPNWFARALVFIVQGGFFNTYFLAYLLSPRLAHRVVGYLEEEAVYSYTKMLAAIDNGIIPNGPAPSIAIDYWRLPPNATVRDVVVVIRADEAHHRDVNHFAADVHEQGKVLRDAPAPVDFH</sequence>
<gene>
    <name evidence="1" type="ORF">O6H91_17G065200</name>
</gene>
<keyword evidence="2" id="KW-1185">Reference proteome</keyword>
<proteinExistence type="predicted"/>